<protein>
    <submittedName>
        <fullName evidence="1">Uncharacterized protein</fullName>
    </submittedName>
</protein>
<dbReference type="AlphaFoldDB" id="X1H6N9"/>
<comment type="caution">
    <text evidence="1">The sequence shown here is derived from an EMBL/GenBank/DDBJ whole genome shotgun (WGS) entry which is preliminary data.</text>
</comment>
<dbReference type="EMBL" id="BARU01026710">
    <property type="protein sequence ID" value="GAH65866.1"/>
    <property type="molecule type" value="Genomic_DNA"/>
</dbReference>
<accession>X1H6N9</accession>
<name>X1H6N9_9ZZZZ</name>
<sequence length="69" mass="7562">MGTEQLNQMAGGEYMVSQRGCLQVGETVPDVDDTPLLFFKGSRIFPLESLIDYVALGVRVRNSNAILAE</sequence>
<reference evidence="1" key="1">
    <citation type="journal article" date="2014" name="Front. Microbiol.">
        <title>High frequency of phylogenetically diverse reductive dehalogenase-homologous genes in deep subseafloor sedimentary metagenomes.</title>
        <authorList>
            <person name="Kawai M."/>
            <person name="Futagami T."/>
            <person name="Toyoda A."/>
            <person name="Takaki Y."/>
            <person name="Nishi S."/>
            <person name="Hori S."/>
            <person name="Arai W."/>
            <person name="Tsubouchi T."/>
            <person name="Morono Y."/>
            <person name="Uchiyama I."/>
            <person name="Ito T."/>
            <person name="Fujiyama A."/>
            <person name="Inagaki F."/>
            <person name="Takami H."/>
        </authorList>
    </citation>
    <scope>NUCLEOTIDE SEQUENCE</scope>
    <source>
        <strain evidence="1">Expedition CK06-06</strain>
    </source>
</reference>
<proteinExistence type="predicted"/>
<gene>
    <name evidence="1" type="ORF">S03H2_42865</name>
</gene>
<evidence type="ECO:0000313" key="1">
    <source>
        <dbReference type="EMBL" id="GAH65866.1"/>
    </source>
</evidence>
<organism evidence="1">
    <name type="scientific">marine sediment metagenome</name>
    <dbReference type="NCBI Taxonomy" id="412755"/>
    <lineage>
        <taxon>unclassified sequences</taxon>
        <taxon>metagenomes</taxon>
        <taxon>ecological metagenomes</taxon>
    </lineage>
</organism>